<dbReference type="Proteomes" id="UP000588647">
    <property type="component" value="Unassembled WGS sequence"/>
</dbReference>
<feature type="signal peptide" evidence="1">
    <location>
        <begin position="1"/>
        <end position="22"/>
    </location>
</feature>
<protein>
    <submittedName>
        <fullName evidence="2">Uncharacterized protein</fullName>
    </submittedName>
</protein>
<name>A0A7W6HG55_9HYPH</name>
<reference evidence="2 3" key="1">
    <citation type="submission" date="2020-08" db="EMBL/GenBank/DDBJ databases">
        <title>Genomic Encyclopedia of Type Strains, Phase IV (KMG-IV): sequencing the most valuable type-strain genomes for metagenomic binning, comparative biology and taxonomic classification.</title>
        <authorList>
            <person name="Goeker M."/>
        </authorList>
    </citation>
    <scope>NUCLEOTIDE SEQUENCE [LARGE SCALE GENOMIC DNA]</scope>
    <source>
        <strain evidence="2 3">DSM 103570</strain>
    </source>
</reference>
<evidence type="ECO:0000256" key="1">
    <source>
        <dbReference type="SAM" id="SignalP"/>
    </source>
</evidence>
<accession>A0A7W6HG55</accession>
<keyword evidence="1" id="KW-0732">Signal</keyword>
<evidence type="ECO:0000313" key="3">
    <source>
        <dbReference type="Proteomes" id="UP000588647"/>
    </source>
</evidence>
<gene>
    <name evidence="2" type="ORF">GGR03_003679</name>
</gene>
<organism evidence="2 3">
    <name type="scientific">Aurantimonas endophytica</name>
    <dbReference type="NCBI Taxonomy" id="1522175"/>
    <lineage>
        <taxon>Bacteria</taxon>
        <taxon>Pseudomonadati</taxon>
        <taxon>Pseudomonadota</taxon>
        <taxon>Alphaproteobacteria</taxon>
        <taxon>Hyphomicrobiales</taxon>
        <taxon>Aurantimonadaceae</taxon>
        <taxon>Aurantimonas</taxon>
    </lineage>
</organism>
<feature type="chain" id="PRO_5031357038" evidence="1">
    <location>
        <begin position="23"/>
        <end position="100"/>
    </location>
</feature>
<dbReference type="AlphaFoldDB" id="A0A7W6HG55"/>
<evidence type="ECO:0000313" key="2">
    <source>
        <dbReference type="EMBL" id="MBB4004584.1"/>
    </source>
</evidence>
<keyword evidence="3" id="KW-1185">Reference proteome</keyword>
<dbReference type="EMBL" id="JACIEM010000005">
    <property type="protein sequence ID" value="MBB4004584.1"/>
    <property type="molecule type" value="Genomic_DNA"/>
</dbReference>
<comment type="caution">
    <text evidence="2">The sequence shown here is derived from an EMBL/GenBank/DDBJ whole genome shotgun (WGS) entry which is preliminary data.</text>
</comment>
<dbReference type="RefSeq" id="WP_183210197.1">
    <property type="nucleotide sequence ID" value="NZ_JAAAMM010000005.1"/>
</dbReference>
<sequence length="100" mass="10493">MTRLLATSVAALVLFGSTMASAQYVPGSNATSRANGYAERLKVAIGYPEAAGRPPARASTFGYPEAGRQNVDIPGSDYARKRADEAARASVQRRVGVTGF</sequence>
<proteinExistence type="predicted"/>